<feature type="region of interest" description="Disordered" evidence="1">
    <location>
        <begin position="26"/>
        <end position="54"/>
    </location>
</feature>
<proteinExistence type="predicted"/>
<reference evidence="2" key="1">
    <citation type="journal article" date="2020" name="G3 (Bethesda)">
        <title>High-Quality Assemblies for Three Invasive Social Wasps from the &lt;i&gt;Vespula&lt;/i&gt; Genus.</title>
        <authorList>
            <person name="Harrop T.W.R."/>
            <person name="Guhlin J."/>
            <person name="McLaughlin G.M."/>
            <person name="Permina E."/>
            <person name="Stockwell P."/>
            <person name="Gilligan J."/>
            <person name="Le Lec M.F."/>
            <person name="Gruber M.A.M."/>
            <person name="Quinn O."/>
            <person name="Lovegrove M."/>
            <person name="Duncan E.J."/>
            <person name="Remnant E.J."/>
            <person name="Van Eeckhoven J."/>
            <person name="Graham B."/>
            <person name="Knapp R.A."/>
            <person name="Langford K.W."/>
            <person name="Kronenberg Z."/>
            <person name="Press M.O."/>
            <person name="Eacker S.M."/>
            <person name="Wilson-Rankin E.E."/>
            <person name="Purcell J."/>
            <person name="Lester P.J."/>
            <person name="Dearden P.K."/>
        </authorList>
    </citation>
    <scope>NUCLEOTIDE SEQUENCE</scope>
    <source>
        <strain evidence="2">Marl-1</strain>
    </source>
</reference>
<sequence>MGEVPIGKRNDNGTGSDNLYGIALASSVSSSSSSTKTTEDPTYDERRQRSFPRNRRLEDAIFESRLGRRRSAAFLGSGLLKSKKSSENRTYEWII</sequence>
<dbReference type="AlphaFoldDB" id="A0A834JL45"/>
<dbReference type="Proteomes" id="UP000614350">
    <property type="component" value="Unassembled WGS sequence"/>
</dbReference>
<comment type="caution">
    <text evidence="2">The sequence shown here is derived from an EMBL/GenBank/DDBJ whole genome shotgun (WGS) entry which is preliminary data.</text>
</comment>
<evidence type="ECO:0000313" key="3">
    <source>
        <dbReference type="Proteomes" id="UP000614350"/>
    </source>
</evidence>
<feature type="compositionally biased region" description="Basic and acidic residues" evidence="1">
    <location>
        <begin position="37"/>
        <end position="48"/>
    </location>
</feature>
<name>A0A834JL45_VESVU</name>
<dbReference type="EMBL" id="JACSEA010000010">
    <property type="protein sequence ID" value="KAF7390853.1"/>
    <property type="molecule type" value="Genomic_DNA"/>
</dbReference>
<gene>
    <name evidence="2" type="ORF">HZH66_009333</name>
</gene>
<protein>
    <submittedName>
        <fullName evidence="2">Uncharacterized protein</fullName>
    </submittedName>
</protein>
<evidence type="ECO:0000313" key="2">
    <source>
        <dbReference type="EMBL" id="KAF7390853.1"/>
    </source>
</evidence>
<accession>A0A834JL45</accession>
<keyword evidence="3" id="KW-1185">Reference proteome</keyword>
<evidence type="ECO:0000256" key="1">
    <source>
        <dbReference type="SAM" id="MobiDB-lite"/>
    </source>
</evidence>
<organism evidence="2 3">
    <name type="scientific">Vespula vulgaris</name>
    <name type="common">Yellow jacket</name>
    <name type="synonym">Wasp</name>
    <dbReference type="NCBI Taxonomy" id="7454"/>
    <lineage>
        <taxon>Eukaryota</taxon>
        <taxon>Metazoa</taxon>
        <taxon>Ecdysozoa</taxon>
        <taxon>Arthropoda</taxon>
        <taxon>Hexapoda</taxon>
        <taxon>Insecta</taxon>
        <taxon>Pterygota</taxon>
        <taxon>Neoptera</taxon>
        <taxon>Endopterygota</taxon>
        <taxon>Hymenoptera</taxon>
        <taxon>Apocrita</taxon>
        <taxon>Aculeata</taxon>
        <taxon>Vespoidea</taxon>
        <taxon>Vespidae</taxon>
        <taxon>Vespinae</taxon>
        <taxon>Vespula</taxon>
    </lineage>
</organism>